<keyword evidence="1" id="KW-0378">Hydrolase</keyword>
<keyword evidence="1" id="KW-0904">Protein phosphatase</keyword>
<dbReference type="AlphaFoldDB" id="A0AAD5WU64"/>
<dbReference type="Pfam" id="PF13672">
    <property type="entry name" value="PP2C_2"/>
    <property type="match status" value="1"/>
</dbReference>
<dbReference type="InterPro" id="IPR039123">
    <property type="entry name" value="PPTC7"/>
</dbReference>
<dbReference type="SUPFAM" id="SSF81606">
    <property type="entry name" value="PP2C-like"/>
    <property type="match status" value="1"/>
</dbReference>
<name>A0AAD5WU64_9PEZI</name>
<comment type="caution">
    <text evidence="4">The sequence shown here is derived from an EMBL/GenBank/DDBJ whole genome shotgun (WGS) entry which is preliminary data.</text>
</comment>
<evidence type="ECO:0000256" key="1">
    <source>
        <dbReference type="RuleBase" id="RU366020"/>
    </source>
</evidence>
<dbReference type="Proteomes" id="UP001201980">
    <property type="component" value="Unassembled WGS sequence"/>
</dbReference>
<dbReference type="PROSITE" id="PS51746">
    <property type="entry name" value="PPM_2"/>
    <property type="match status" value="1"/>
</dbReference>
<feature type="region of interest" description="Disordered" evidence="2">
    <location>
        <begin position="284"/>
        <end position="304"/>
    </location>
</feature>
<dbReference type="InterPro" id="IPR036457">
    <property type="entry name" value="PPM-type-like_dom_sf"/>
</dbReference>
<dbReference type="PANTHER" id="PTHR12320">
    <property type="entry name" value="PROTEIN PHOSPHATASE 2C"/>
    <property type="match status" value="1"/>
</dbReference>
<proteinExistence type="inferred from homology"/>
<comment type="catalytic activity">
    <reaction evidence="1">
        <text>O-phospho-L-threonyl-[protein] + H2O = L-threonyl-[protein] + phosphate</text>
        <dbReference type="Rhea" id="RHEA:47004"/>
        <dbReference type="Rhea" id="RHEA-COMP:11060"/>
        <dbReference type="Rhea" id="RHEA-COMP:11605"/>
        <dbReference type="ChEBI" id="CHEBI:15377"/>
        <dbReference type="ChEBI" id="CHEBI:30013"/>
        <dbReference type="ChEBI" id="CHEBI:43474"/>
        <dbReference type="ChEBI" id="CHEBI:61977"/>
        <dbReference type="EC" id="3.1.3.16"/>
    </reaction>
</comment>
<comment type="catalytic activity">
    <reaction evidence="1">
        <text>O-phospho-L-seryl-[protein] + H2O = L-seryl-[protein] + phosphate</text>
        <dbReference type="Rhea" id="RHEA:20629"/>
        <dbReference type="Rhea" id="RHEA-COMP:9863"/>
        <dbReference type="Rhea" id="RHEA-COMP:11604"/>
        <dbReference type="ChEBI" id="CHEBI:15377"/>
        <dbReference type="ChEBI" id="CHEBI:29999"/>
        <dbReference type="ChEBI" id="CHEBI:43474"/>
        <dbReference type="ChEBI" id="CHEBI:83421"/>
        <dbReference type="EC" id="3.1.3.16"/>
    </reaction>
</comment>
<protein>
    <recommendedName>
        <fullName evidence="1">Protein phosphatase</fullName>
        <ecNumber evidence="1">3.1.3.16</ecNumber>
    </recommendedName>
</protein>
<evidence type="ECO:0000256" key="2">
    <source>
        <dbReference type="SAM" id="MobiDB-lite"/>
    </source>
</evidence>
<dbReference type="SMART" id="SM00332">
    <property type="entry name" value="PP2Cc"/>
    <property type="match status" value="1"/>
</dbReference>
<keyword evidence="1" id="KW-0464">Manganese</keyword>
<dbReference type="EC" id="3.1.3.16" evidence="1"/>
<gene>
    <name evidence="4" type="ORF">MKZ38_005650</name>
</gene>
<comment type="cofactor">
    <cofactor evidence="1">
        <name>Mn(2+)</name>
        <dbReference type="ChEBI" id="CHEBI:29035"/>
    </cofactor>
</comment>
<feature type="compositionally biased region" description="Polar residues" evidence="2">
    <location>
        <begin position="292"/>
        <end position="303"/>
    </location>
</feature>
<reference evidence="4" key="1">
    <citation type="submission" date="2022-07" db="EMBL/GenBank/DDBJ databases">
        <title>Draft genome sequence of Zalerion maritima ATCC 34329, a (micro)plastics degrading marine fungus.</title>
        <authorList>
            <person name="Paco A."/>
            <person name="Goncalves M.F.M."/>
            <person name="Rocha-Santos T.A.P."/>
            <person name="Alves A."/>
        </authorList>
    </citation>
    <scope>NUCLEOTIDE SEQUENCE</scope>
    <source>
        <strain evidence="4">ATCC 34329</strain>
    </source>
</reference>
<keyword evidence="1" id="KW-0460">Magnesium</keyword>
<dbReference type="Gene3D" id="3.60.40.10">
    <property type="entry name" value="PPM-type phosphatase domain"/>
    <property type="match status" value="1"/>
</dbReference>
<evidence type="ECO:0000259" key="3">
    <source>
        <dbReference type="PROSITE" id="PS51746"/>
    </source>
</evidence>
<comment type="similarity">
    <text evidence="1">Belongs to the PP2C family.</text>
</comment>
<comment type="cofactor">
    <cofactor evidence="1">
        <name>Mg(2+)</name>
        <dbReference type="ChEBI" id="CHEBI:18420"/>
    </cofactor>
</comment>
<dbReference type="GO" id="GO:0004722">
    <property type="term" value="F:protein serine/threonine phosphatase activity"/>
    <property type="evidence" value="ECO:0007669"/>
    <property type="project" value="UniProtKB-EC"/>
</dbReference>
<evidence type="ECO:0000313" key="4">
    <source>
        <dbReference type="EMBL" id="KAJ2905351.1"/>
    </source>
</evidence>
<dbReference type="EMBL" id="JAKWBI020000033">
    <property type="protein sequence ID" value="KAJ2905351.1"/>
    <property type="molecule type" value="Genomic_DNA"/>
</dbReference>
<accession>A0AAD5WU64</accession>
<evidence type="ECO:0000313" key="5">
    <source>
        <dbReference type="Proteomes" id="UP001201980"/>
    </source>
</evidence>
<organism evidence="4 5">
    <name type="scientific">Zalerion maritima</name>
    <dbReference type="NCBI Taxonomy" id="339359"/>
    <lineage>
        <taxon>Eukaryota</taxon>
        <taxon>Fungi</taxon>
        <taxon>Dikarya</taxon>
        <taxon>Ascomycota</taxon>
        <taxon>Pezizomycotina</taxon>
        <taxon>Sordariomycetes</taxon>
        <taxon>Lulworthiomycetidae</taxon>
        <taxon>Lulworthiales</taxon>
        <taxon>Lulworthiaceae</taxon>
        <taxon>Zalerion</taxon>
    </lineage>
</organism>
<keyword evidence="5" id="KW-1185">Reference proteome</keyword>
<dbReference type="InterPro" id="IPR001932">
    <property type="entry name" value="PPM-type_phosphatase-like_dom"/>
</dbReference>
<keyword evidence="1" id="KW-0479">Metal-binding</keyword>
<dbReference type="PANTHER" id="PTHR12320:SF1">
    <property type="entry name" value="PROTEIN PHOSPHATASE PTC7 HOMOLOG"/>
    <property type="match status" value="1"/>
</dbReference>
<dbReference type="GO" id="GO:0046872">
    <property type="term" value="F:metal ion binding"/>
    <property type="evidence" value="ECO:0007669"/>
    <property type="project" value="UniProtKB-UniRule"/>
</dbReference>
<feature type="domain" description="PPM-type phosphatase" evidence="3">
    <location>
        <begin position="30"/>
        <end position="363"/>
    </location>
</feature>
<sequence length="377" mass="39957">MVKTVAASFVGKDRPFIPSSHVFHFNPYTRIPPAGDRLSDPRVDSGHDAFFVSRVGGSGAIAIGVADGVGGWVDSGVDPADFSHTFCDYMARTAYLYESPMPPDGDSSGTTLNARYLMQMGYDLVSKDKNIHAGGSTACVAVASPDGSLDVANLGDSGYVALRANAVHAYSVPQTHSFNTPFQLSVIPHSILRRAALFGNNMLLDRPKDSDVTSINLRHGDVLVFASDGVWDNLFNHDILRIVSRLMTDVGAWRNGSSGITVARNLDAFTGVEVLNEQAAAKAGANAKRSQGEGTASSPSTRVSGGIRTLQSALAVEITAAAKAASLNARVDGPFAKTLKQYYPNEKWNGGKVDDICVVVAIVTEQLRDTASADDGY</sequence>